<feature type="compositionally biased region" description="Basic residues" evidence="1">
    <location>
        <begin position="133"/>
        <end position="166"/>
    </location>
</feature>
<dbReference type="AlphaFoldDB" id="A0A076MU47"/>
<evidence type="ECO:0008006" key="4">
    <source>
        <dbReference type="Google" id="ProtNLM"/>
    </source>
</evidence>
<reference evidence="2 3" key="1">
    <citation type="submission" date="2014-07" db="EMBL/GenBank/DDBJ databases">
        <title>Whole Genome Sequence of the Amycolatopsis methanolica 239.</title>
        <authorList>
            <person name="Tang B."/>
        </authorList>
    </citation>
    <scope>NUCLEOTIDE SEQUENCE [LARGE SCALE GENOMIC DNA]</scope>
    <source>
        <strain evidence="2 3">239</strain>
    </source>
</reference>
<feature type="region of interest" description="Disordered" evidence="1">
    <location>
        <begin position="66"/>
        <end position="210"/>
    </location>
</feature>
<dbReference type="HOGENOM" id="CLU_755746_0_0_11"/>
<sequence>MSAELSRSDTRRDTTGLLRRLIAREFAVRAVPVPGPWHEFDSARDCLVGEPVLRELDEVLSGRLPARRRGSRCSAGSPDARWGGGRHDRQGVLPAARPAGPLQRAVPGQHRPARPAGRARRQHRQLRPVLPGRHPRRTRPQLRRRLHRGPAGGRRQRTRRRLRRLPRAPGYAGRAATALAPVRQDPPHATVLHRPPAARRVDPGPRSPRRTVLVVPLPHRVRAGPARPAGHLVRGLAVPTGLDRLDDWADFHRRWLGGAGRLARSAITTFEDLKRDPLPTLRAGLRAFGLSIPDSNIAAAVLSSDFQTVRRRERDRGGDGPGILRQGQPEEWRTWMSPSTADLFGRAHVAALARRFGYHLGERARS</sequence>
<dbReference type="Gene3D" id="3.40.50.300">
    <property type="entry name" value="P-loop containing nucleotide triphosphate hydrolases"/>
    <property type="match status" value="1"/>
</dbReference>
<dbReference type="KEGG" id="amq:AMETH_2128"/>
<dbReference type="Proteomes" id="UP000062973">
    <property type="component" value="Chromosome"/>
</dbReference>
<accession>A0A076MU47</accession>
<dbReference type="STRING" id="1068978.AMETH_2128"/>
<evidence type="ECO:0000256" key="1">
    <source>
        <dbReference type="SAM" id="MobiDB-lite"/>
    </source>
</evidence>
<feature type="compositionally biased region" description="Basic residues" evidence="1">
    <location>
        <begin position="111"/>
        <end position="126"/>
    </location>
</feature>
<dbReference type="eggNOG" id="ENOG5030QWG">
    <property type="taxonomic scope" value="Bacteria"/>
</dbReference>
<organism evidence="2 3">
    <name type="scientific">Amycolatopsis methanolica 239</name>
    <dbReference type="NCBI Taxonomy" id="1068978"/>
    <lineage>
        <taxon>Bacteria</taxon>
        <taxon>Bacillati</taxon>
        <taxon>Actinomycetota</taxon>
        <taxon>Actinomycetes</taxon>
        <taxon>Pseudonocardiales</taxon>
        <taxon>Pseudonocardiaceae</taxon>
        <taxon>Amycolatopsis</taxon>
        <taxon>Amycolatopsis methanolica group</taxon>
    </lineage>
</organism>
<protein>
    <recommendedName>
        <fullName evidence="4">Sulfotransferase</fullName>
    </recommendedName>
</protein>
<name>A0A076MU47_AMYME</name>
<dbReference type="PATRIC" id="fig|1068978.7.peg.2264"/>
<gene>
    <name evidence="2" type="ORF">AMETH_2128</name>
</gene>
<dbReference type="InterPro" id="IPR027417">
    <property type="entry name" value="P-loop_NTPase"/>
</dbReference>
<proteinExistence type="predicted"/>
<evidence type="ECO:0000313" key="2">
    <source>
        <dbReference type="EMBL" id="AIJ22220.1"/>
    </source>
</evidence>
<dbReference type="SUPFAM" id="SSF52540">
    <property type="entry name" value="P-loop containing nucleoside triphosphate hydrolases"/>
    <property type="match status" value="1"/>
</dbReference>
<dbReference type="EMBL" id="CP009110">
    <property type="protein sequence ID" value="AIJ22220.1"/>
    <property type="molecule type" value="Genomic_DNA"/>
</dbReference>
<evidence type="ECO:0000313" key="3">
    <source>
        <dbReference type="Proteomes" id="UP000062973"/>
    </source>
</evidence>
<keyword evidence="3" id="KW-1185">Reference proteome</keyword>